<reference evidence="8" key="2">
    <citation type="submission" date="2016-04" db="EMBL/GenBank/DDBJ databases">
        <authorList>
            <person name="Evans L.H."/>
            <person name="Alamgir A."/>
            <person name="Owens N."/>
            <person name="Weber N.D."/>
            <person name="Virtaneva K."/>
            <person name="Barbian K."/>
            <person name="Babar A."/>
            <person name="Rosenke K."/>
        </authorList>
    </citation>
    <scope>NUCLEOTIDE SEQUENCE</scope>
    <source>
        <strain evidence="8">UB2112</strain>
    </source>
</reference>
<organism evidence="8 10">
    <name type="scientific">Ustilago bromivora</name>
    <dbReference type="NCBI Taxonomy" id="307758"/>
    <lineage>
        <taxon>Eukaryota</taxon>
        <taxon>Fungi</taxon>
        <taxon>Dikarya</taxon>
        <taxon>Basidiomycota</taxon>
        <taxon>Ustilaginomycotina</taxon>
        <taxon>Ustilaginomycetes</taxon>
        <taxon>Ustilaginales</taxon>
        <taxon>Ustilaginaceae</taxon>
        <taxon>Ustilago</taxon>
    </lineage>
</organism>
<keyword evidence="5 7" id="KW-1133">Transmembrane helix</keyword>
<dbReference type="Proteomes" id="UP000658997">
    <property type="component" value="Unassembled WGS sequence"/>
</dbReference>
<feature type="transmembrane region" description="Helical" evidence="7">
    <location>
        <begin position="117"/>
        <end position="138"/>
    </location>
</feature>
<evidence type="ECO:0000256" key="1">
    <source>
        <dbReference type="ARBA" id="ARBA00004141"/>
    </source>
</evidence>
<sequence length="209" mass="23350">MEEKPNVTVEEGSLVSLPAPPSRSFSAKFWAFSKQRRLDNTANHGQSDTQFLIASTLIWCAFRTALQVSRTRIFKAKYYFGTGMVSVTGASFAIISIALFFFAQSYANGVKLAYPEAVGVFMGTCCLCRLIAVAMAFIPPRAIWKLFPPLIVGVMLTLIRASLVKSGITNWGRQRLRLMRHLSPTHGQWPVRISCSGRYARRLNLSHSR</sequence>
<feature type="transmembrane region" description="Helical" evidence="7">
    <location>
        <begin position="150"/>
        <end position="168"/>
    </location>
</feature>
<dbReference type="InterPro" id="IPR006043">
    <property type="entry name" value="NCS2"/>
</dbReference>
<reference evidence="10" key="1">
    <citation type="submission" date="2016-04" db="EMBL/GenBank/DDBJ databases">
        <authorList>
            <person name="Guldener U."/>
            <person name="Guldener U."/>
        </authorList>
    </citation>
    <scope>NUCLEOTIDE SEQUENCE [LARGE SCALE GENOMIC DNA]</scope>
    <source>
        <strain evidence="10">UB2112</strain>
    </source>
</reference>
<comment type="subcellular location">
    <subcellularLocation>
        <location evidence="1">Membrane</location>
        <topology evidence="1">Multi-pass membrane protein</topology>
    </subcellularLocation>
</comment>
<dbReference type="Pfam" id="PF00860">
    <property type="entry name" value="Xan_ur_permease"/>
    <property type="match status" value="1"/>
</dbReference>
<evidence type="ECO:0000256" key="7">
    <source>
        <dbReference type="SAM" id="Phobius"/>
    </source>
</evidence>
<dbReference type="PANTHER" id="PTHR42810">
    <property type="entry name" value="PURINE PERMEASE C1399.01C-RELATED"/>
    <property type="match status" value="1"/>
</dbReference>
<evidence type="ECO:0000256" key="5">
    <source>
        <dbReference type="ARBA" id="ARBA00022989"/>
    </source>
</evidence>
<feature type="transmembrane region" description="Helical" evidence="7">
    <location>
        <begin position="78"/>
        <end position="102"/>
    </location>
</feature>
<keyword evidence="6 7" id="KW-0472">Membrane</keyword>
<dbReference type="GO" id="GO:0042907">
    <property type="term" value="F:xanthine transmembrane transporter activity"/>
    <property type="evidence" value="ECO:0007669"/>
    <property type="project" value="TreeGrafter"/>
</dbReference>
<dbReference type="EMBL" id="ULHB01000013">
    <property type="protein sequence ID" value="SYW75994.1"/>
    <property type="molecule type" value="Genomic_DNA"/>
</dbReference>
<comment type="similarity">
    <text evidence="2">Belongs to the nucleobase:cation symporter-2 (NCS2) (TC 2.A.40) family.</text>
</comment>
<dbReference type="AlphaFoldDB" id="A0A1K0HI14"/>
<protein>
    <submittedName>
        <fullName evidence="8">Uncharacterized protein</fullName>
    </submittedName>
</protein>
<name>A0A1K0HI14_9BASI</name>
<keyword evidence="4 7" id="KW-0812">Transmembrane</keyword>
<gene>
    <name evidence="9" type="ORF">UBRO2_01149</name>
    <name evidence="8" type="ORF">UBRO_20119</name>
</gene>
<evidence type="ECO:0000313" key="10">
    <source>
        <dbReference type="Proteomes" id="UP000179920"/>
    </source>
</evidence>
<dbReference type="PANTHER" id="PTHR42810:SF2">
    <property type="entry name" value="PURINE PERMEASE C1399.01C-RELATED"/>
    <property type="match status" value="1"/>
</dbReference>
<evidence type="ECO:0000256" key="2">
    <source>
        <dbReference type="ARBA" id="ARBA00008821"/>
    </source>
</evidence>
<dbReference type="Proteomes" id="UP000179920">
    <property type="component" value="Chromosome XIV"/>
</dbReference>
<reference evidence="9" key="3">
    <citation type="submission" date="2018-08" db="EMBL/GenBank/DDBJ databases">
        <authorList>
            <person name="Guldener U."/>
        </authorList>
    </citation>
    <scope>NUCLEOTIDE SEQUENCE</scope>
    <source>
        <strain evidence="9">UB2</strain>
    </source>
</reference>
<keyword evidence="11" id="KW-1185">Reference proteome</keyword>
<dbReference type="GO" id="GO:0000324">
    <property type="term" value="C:fungal-type vacuole"/>
    <property type="evidence" value="ECO:0007669"/>
    <property type="project" value="TreeGrafter"/>
</dbReference>
<proteinExistence type="inferred from homology"/>
<keyword evidence="3" id="KW-0813">Transport</keyword>
<evidence type="ECO:0000313" key="8">
    <source>
        <dbReference type="EMBL" id="SAM84399.1"/>
    </source>
</evidence>
<accession>A0A1K0HI14</accession>
<evidence type="ECO:0000256" key="4">
    <source>
        <dbReference type="ARBA" id="ARBA00022692"/>
    </source>
</evidence>
<evidence type="ECO:0000313" key="9">
    <source>
        <dbReference type="EMBL" id="SYW75994.1"/>
    </source>
</evidence>
<evidence type="ECO:0000256" key="6">
    <source>
        <dbReference type="ARBA" id="ARBA00023136"/>
    </source>
</evidence>
<dbReference type="EMBL" id="LT558130">
    <property type="protein sequence ID" value="SAM84399.1"/>
    <property type="molecule type" value="Genomic_DNA"/>
</dbReference>
<dbReference type="GO" id="GO:0005886">
    <property type="term" value="C:plasma membrane"/>
    <property type="evidence" value="ECO:0007669"/>
    <property type="project" value="TreeGrafter"/>
</dbReference>
<evidence type="ECO:0000313" key="11">
    <source>
        <dbReference type="Proteomes" id="UP000658997"/>
    </source>
</evidence>
<evidence type="ECO:0000256" key="3">
    <source>
        <dbReference type="ARBA" id="ARBA00022448"/>
    </source>
</evidence>